<keyword evidence="1" id="KW-1133">Transmembrane helix</keyword>
<proteinExistence type="predicted"/>
<dbReference type="Proteomes" id="UP001642464">
    <property type="component" value="Unassembled WGS sequence"/>
</dbReference>
<sequence length="1088" mass="117875">EWILASQVFEDSSVTFCPTQAFEECRYDSAEKCLFNDNQDCYTPPLQLLAVYLEQLLDTFAVLYRLVEDLPATCSQSVNNVTCSSLGPGCEWVPQNGNAVTEIIRADGSEELASEVQQLTVAAGTASRAQVHQVKSQVADFDRQVITLSLTPRDVGLIDRGVSFFVLRYDDDITDRLDVQIPAAELERELKALPALRRGVSVEVREATSQTGGIVTSWEIEFASETQALRLALEDVAIVLTVGDAFVGPGVTLTRHRPNLQQVSLSSNGPLQTGEFALRYTVPMAQPPWECISLTTAPLPFDASVAQIRDALLDLEQAGRQALTFVAVEEVQAGSDFADDTLILINTTQVRHAWKIVFVSSAVEDVAQGEQYEYEFAEHALEALFLDACLACTALTVAGAEPGETQIAMETQVLVEAPRMHGFVVPELCRFTSALPGLAVPVVGSSTVSFVETTAQDNLSDLVAPGDLVRIAGSVFSVDRATRISLTLDQRFQGTLLQQSIPGYVAHKCSYRAAQGGSLLNINANGPDLAEAFEALLESPVTASLVDTNALGERTWEVTFLAPPNEHDPVRFTPAPQERERLLGEGASVHSELLQSGLGTLGGSFRLAFSGYDGNSDSYADMLPGFGLSNPSADTWGLWQDKDASRKVYYTRLIPFNASDVAIKQALEEMPNIITGGIKVSGRPFSSNEGLNGHEWDISFDTASTAMLSLFPVAKLEQLNADLPPLALADMSLLSGTDAQVGLTTLQDGAGRLFQSNQSVITEVAVDPRDSPCTVNATYREEQIFELGIEPEKIEALRELDSNFERCATGFNESTLWNSRQDCGEVKFAPGSGGEDGSGSSSLAGDLAAFERGAFCAWRGETDNDEFVPPNVDPQTVFDFNWANVSYGGATARVRNGNCTIPLIYKSQQLLKIFGLSEAFIESYEVNNATWKETDPIDVALNSNRSAQLSGYIEQFNRCFEDLETVIQVPAPRFVRLWQEIVTFTCYTVGVVYGAAGLVFTYRMRTFKLLSPKSIGSGIVIVFSSMLLGGVIGFVVGAIPAAIIFNLYSAIPHNLPQSSAISLGVAQGLLILYFDTGRGLRDRAAELG</sequence>
<gene>
    <name evidence="2" type="ORF">SCF082_LOCUS13557</name>
</gene>
<protein>
    <submittedName>
        <fullName evidence="2">Uncharacterized protein</fullName>
    </submittedName>
</protein>
<evidence type="ECO:0000313" key="3">
    <source>
        <dbReference type="Proteomes" id="UP001642464"/>
    </source>
</evidence>
<comment type="caution">
    <text evidence="2">The sequence shown here is derived from an EMBL/GenBank/DDBJ whole genome shotgun (WGS) entry which is preliminary data.</text>
</comment>
<name>A0ABP0JSK8_9DINO</name>
<evidence type="ECO:0000256" key="1">
    <source>
        <dbReference type="SAM" id="Phobius"/>
    </source>
</evidence>
<feature type="transmembrane region" description="Helical" evidence="1">
    <location>
        <begin position="981"/>
        <end position="1002"/>
    </location>
</feature>
<keyword evidence="3" id="KW-1185">Reference proteome</keyword>
<feature type="transmembrane region" description="Helical" evidence="1">
    <location>
        <begin position="1014"/>
        <end position="1043"/>
    </location>
</feature>
<evidence type="ECO:0000313" key="2">
    <source>
        <dbReference type="EMBL" id="CAK9017255.1"/>
    </source>
</evidence>
<feature type="transmembrane region" description="Helical" evidence="1">
    <location>
        <begin position="1055"/>
        <end position="1074"/>
    </location>
</feature>
<accession>A0ABP0JSK8</accession>
<feature type="non-terminal residue" evidence="2">
    <location>
        <position position="1"/>
    </location>
</feature>
<organism evidence="2 3">
    <name type="scientific">Durusdinium trenchii</name>
    <dbReference type="NCBI Taxonomy" id="1381693"/>
    <lineage>
        <taxon>Eukaryota</taxon>
        <taxon>Sar</taxon>
        <taxon>Alveolata</taxon>
        <taxon>Dinophyceae</taxon>
        <taxon>Suessiales</taxon>
        <taxon>Symbiodiniaceae</taxon>
        <taxon>Durusdinium</taxon>
    </lineage>
</organism>
<reference evidence="2 3" key="1">
    <citation type="submission" date="2024-02" db="EMBL/GenBank/DDBJ databases">
        <authorList>
            <person name="Chen Y."/>
            <person name="Shah S."/>
            <person name="Dougan E. K."/>
            <person name="Thang M."/>
            <person name="Chan C."/>
        </authorList>
    </citation>
    <scope>NUCLEOTIDE SEQUENCE [LARGE SCALE GENOMIC DNA]</scope>
</reference>
<dbReference type="EMBL" id="CAXAMM010008418">
    <property type="protein sequence ID" value="CAK9017255.1"/>
    <property type="molecule type" value="Genomic_DNA"/>
</dbReference>
<keyword evidence="1" id="KW-0472">Membrane</keyword>
<keyword evidence="1" id="KW-0812">Transmembrane</keyword>